<dbReference type="GO" id="GO:0003677">
    <property type="term" value="F:DNA binding"/>
    <property type="evidence" value="ECO:0007669"/>
    <property type="project" value="UniProtKB-UniRule"/>
</dbReference>
<dbReference type="SUPFAM" id="SSF48452">
    <property type="entry name" value="TPR-like"/>
    <property type="match status" value="4"/>
</dbReference>
<feature type="DNA-binding region" description="OmpR/PhoB-type" evidence="2">
    <location>
        <begin position="22"/>
        <end position="120"/>
    </location>
</feature>
<proteinExistence type="predicted"/>
<dbReference type="GO" id="GO:0006355">
    <property type="term" value="P:regulation of DNA-templated transcription"/>
    <property type="evidence" value="ECO:0007669"/>
    <property type="project" value="InterPro"/>
</dbReference>
<evidence type="ECO:0000259" key="5">
    <source>
        <dbReference type="PROSITE" id="PS51755"/>
    </source>
</evidence>
<evidence type="ECO:0000256" key="4">
    <source>
        <dbReference type="SAM" id="Phobius"/>
    </source>
</evidence>
<dbReference type="AlphaFoldDB" id="A0A3E1K577"/>
<dbReference type="Pfam" id="PF00486">
    <property type="entry name" value="Trans_reg_C"/>
    <property type="match status" value="1"/>
</dbReference>
<dbReference type="SMART" id="SM00028">
    <property type="entry name" value="TPR"/>
    <property type="match status" value="8"/>
</dbReference>
<evidence type="ECO:0000256" key="3">
    <source>
        <dbReference type="SAM" id="Coils"/>
    </source>
</evidence>
<dbReference type="SMART" id="SM00862">
    <property type="entry name" value="Trans_reg_C"/>
    <property type="match status" value="1"/>
</dbReference>
<evidence type="ECO:0000313" key="6">
    <source>
        <dbReference type="EMBL" id="RFF29197.1"/>
    </source>
</evidence>
<keyword evidence="3" id="KW-0175">Coiled coil</keyword>
<keyword evidence="4" id="KW-0472">Membrane</keyword>
<dbReference type="GO" id="GO:0000160">
    <property type="term" value="P:phosphorelay signal transduction system"/>
    <property type="evidence" value="ECO:0007669"/>
    <property type="project" value="InterPro"/>
</dbReference>
<dbReference type="Pfam" id="PF14559">
    <property type="entry name" value="TPR_19"/>
    <property type="match status" value="1"/>
</dbReference>
<gene>
    <name evidence="6" type="ORF">DZC52_13895</name>
</gene>
<dbReference type="Pfam" id="PF13432">
    <property type="entry name" value="TPR_16"/>
    <property type="match status" value="2"/>
</dbReference>
<dbReference type="SUPFAM" id="SSF46894">
    <property type="entry name" value="C-terminal effector domain of the bipartite response regulators"/>
    <property type="match status" value="1"/>
</dbReference>
<dbReference type="PANTHER" id="PTHR47691">
    <property type="entry name" value="REGULATOR-RELATED"/>
    <property type="match status" value="1"/>
</dbReference>
<comment type="caution">
    <text evidence="6">The sequence shown here is derived from an EMBL/GenBank/DDBJ whole genome shotgun (WGS) entry which is preliminary data.</text>
</comment>
<protein>
    <recommendedName>
        <fullName evidence="5">OmpR/PhoB-type domain-containing protein</fullName>
    </recommendedName>
</protein>
<dbReference type="PROSITE" id="PS51755">
    <property type="entry name" value="OMPR_PHOB"/>
    <property type="match status" value="1"/>
</dbReference>
<evidence type="ECO:0000313" key="7">
    <source>
        <dbReference type="Proteomes" id="UP000260351"/>
    </source>
</evidence>
<organism evidence="6 7">
    <name type="scientific">Wenzhouxiangella sediminis</name>
    <dbReference type="NCBI Taxonomy" id="1792836"/>
    <lineage>
        <taxon>Bacteria</taxon>
        <taxon>Pseudomonadati</taxon>
        <taxon>Pseudomonadota</taxon>
        <taxon>Gammaproteobacteria</taxon>
        <taxon>Chromatiales</taxon>
        <taxon>Wenzhouxiangellaceae</taxon>
        <taxon>Wenzhouxiangella</taxon>
    </lineage>
</organism>
<evidence type="ECO:0000256" key="2">
    <source>
        <dbReference type="PROSITE-ProRule" id="PRU01091"/>
    </source>
</evidence>
<evidence type="ECO:0000256" key="1">
    <source>
        <dbReference type="ARBA" id="ARBA00023125"/>
    </source>
</evidence>
<dbReference type="InterPro" id="IPR011990">
    <property type="entry name" value="TPR-like_helical_dom_sf"/>
</dbReference>
<dbReference type="Gene3D" id="1.25.40.10">
    <property type="entry name" value="Tetratricopeptide repeat domain"/>
    <property type="match status" value="3"/>
</dbReference>
<keyword evidence="4" id="KW-1133">Transmembrane helix</keyword>
<dbReference type="InterPro" id="IPR036388">
    <property type="entry name" value="WH-like_DNA-bd_sf"/>
</dbReference>
<feature type="coiled-coil region" evidence="3">
    <location>
        <begin position="466"/>
        <end position="497"/>
    </location>
</feature>
<keyword evidence="7" id="KW-1185">Reference proteome</keyword>
<keyword evidence="4" id="KW-0812">Transmembrane</keyword>
<dbReference type="PANTHER" id="PTHR47691:SF3">
    <property type="entry name" value="HTH-TYPE TRANSCRIPTIONAL REGULATOR RV0890C-RELATED"/>
    <property type="match status" value="1"/>
</dbReference>
<keyword evidence="1 2" id="KW-0238">DNA-binding</keyword>
<dbReference type="Proteomes" id="UP000260351">
    <property type="component" value="Unassembled WGS sequence"/>
</dbReference>
<feature type="domain" description="OmpR/PhoB-type" evidence="5">
    <location>
        <begin position="22"/>
        <end position="120"/>
    </location>
</feature>
<accession>A0A3E1K577</accession>
<feature type="transmembrane region" description="Helical" evidence="4">
    <location>
        <begin position="156"/>
        <end position="177"/>
    </location>
</feature>
<dbReference type="CDD" id="cd00383">
    <property type="entry name" value="trans_reg_C"/>
    <property type="match status" value="1"/>
</dbReference>
<reference evidence="6 7" key="1">
    <citation type="submission" date="2018-08" db="EMBL/GenBank/DDBJ databases">
        <title>Wenzhouxiangella salilacus sp. nov., a novel bacterium isolated from a saline lake in Xinjiang Province, China.</title>
        <authorList>
            <person name="Han S."/>
        </authorList>
    </citation>
    <scope>NUCLEOTIDE SEQUENCE [LARGE SCALE GENOMIC DNA]</scope>
    <source>
        <strain evidence="6 7">XDB06</strain>
    </source>
</reference>
<dbReference type="OrthoDB" id="5900874at2"/>
<name>A0A3E1K577_9GAMM</name>
<dbReference type="Pfam" id="PF13424">
    <property type="entry name" value="TPR_12"/>
    <property type="match status" value="1"/>
</dbReference>
<dbReference type="InterPro" id="IPR019734">
    <property type="entry name" value="TPR_rpt"/>
</dbReference>
<dbReference type="Gene3D" id="1.10.10.10">
    <property type="entry name" value="Winged helix-like DNA-binding domain superfamily/Winged helix DNA-binding domain"/>
    <property type="match status" value="1"/>
</dbReference>
<sequence>MTICGACRGRPGPPGRLRAGIRVRIEFENFQLDTEQKQVSGPDGPVILRPQTFAVLCHLIEQAPAVVSRDQLLDAVWGHQATSVSSVAQTIKELRQALGDSSSEPRLIATRRRLGYQFIASVRAVSDDGEASDEHDTAAVIAPPVSELPADRLSRYWPWPAAAAALVTLLVVALWWIQTPSPVGDRGQLPTLAVAGMVNSSEDPELNWIGPALETYLGHALVELGGFRVLAVDSAAAASESGMEGIDYLVEGRYLSAGVDGSRLLASLRRPGSNEILTSLESGRSDWDIASISIDMANAIRDRLGFAPPPEADDAAIRARLPRRPASQQAYFAAVQALERFDTAAALESLDRAREHEPDNPRLDLLSALAHERRGDLATARKFSERAMAATRLWPRRDRLDIEATAAMLAFDWQRAADRLQALTQFFPDPGSSRRLVRALSQSGRFDAATEALQSLRLKQPEDPRLALLDAELAALQKQHDQQLEAAREAAELATNQSTPALLATAQLSQSEALIELGEWSAARERLARLTAGDSDLSDSDHARALLQLARLEFLQGDLEPALQTVDLAEQLFEAIPHPVGLAESALLRGSIHERAGRLNDSIGALAQALTRFETVADPRRVARAHVQFGNTLMRANRPDEAIDHLHQAARSFRSLGDRQGEGAALINHATLLARSGRLPDAEPIFQRALEAFEDAGDLRGQAMALGNLAAIAGDRRDMTRSIELAEESLGIFEMLGARTDIARVSYNLALIHRRQGELLSAERRIRQAGEAFAEQGAVLMQMRALTTLGAILVGMGRFEELEAVMQTIETLDIEDPAETAVAHIVRGEHALIEGDPEGARNEFQRAHDLMTGINAENHMLVTEMHLARADLAHGQAVAAEQTARRLAFAFGEIRMVNRQIDTLLLLAEALIEQDRHDDAAGVLGQADELLVGSPDAEQTLRLGLLRSRVAPPELARERLAWVEETASRQGFLPLMQRARGLLTKVD</sequence>
<dbReference type="EMBL" id="QUZK01000051">
    <property type="protein sequence ID" value="RFF29197.1"/>
    <property type="molecule type" value="Genomic_DNA"/>
</dbReference>
<dbReference type="InterPro" id="IPR016032">
    <property type="entry name" value="Sig_transdc_resp-reg_C-effctor"/>
</dbReference>
<dbReference type="InterPro" id="IPR001867">
    <property type="entry name" value="OmpR/PhoB-type_DNA-bd"/>
</dbReference>